<protein>
    <recommendedName>
        <fullName evidence="8">Cell division protein FtsL</fullName>
    </recommendedName>
</protein>
<accession>A0ABW1UYQ5</accession>
<dbReference type="Proteomes" id="UP001596233">
    <property type="component" value="Unassembled WGS sequence"/>
</dbReference>
<evidence type="ECO:0000256" key="2">
    <source>
        <dbReference type="ARBA" id="ARBA00022475"/>
    </source>
</evidence>
<comment type="caution">
    <text evidence="10">The sequence shown here is derived from an EMBL/GenBank/DDBJ whole genome shotgun (WGS) entry which is preliminary data.</text>
</comment>
<dbReference type="EMBL" id="JBHSTE010000001">
    <property type="protein sequence ID" value="MFC6331369.1"/>
    <property type="molecule type" value="Genomic_DNA"/>
</dbReference>
<evidence type="ECO:0000313" key="11">
    <source>
        <dbReference type="Proteomes" id="UP001596233"/>
    </source>
</evidence>
<keyword evidence="7" id="KW-0131">Cell cycle</keyword>
<keyword evidence="11" id="KW-1185">Reference proteome</keyword>
<keyword evidence="3 10" id="KW-0132">Cell division</keyword>
<evidence type="ECO:0000256" key="5">
    <source>
        <dbReference type="ARBA" id="ARBA00022989"/>
    </source>
</evidence>
<reference evidence="11" key="1">
    <citation type="journal article" date="2019" name="Int. J. Syst. Evol. Microbiol.">
        <title>The Global Catalogue of Microorganisms (GCM) 10K type strain sequencing project: providing services to taxonomists for standard genome sequencing and annotation.</title>
        <authorList>
            <consortium name="The Broad Institute Genomics Platform"/>
            <consortium name="The Broad Institute Genome Sequencing Center for Infectious Disease"/>
            <person name="Wu L."/>
            <person name="Ma J."/>
        </authorList>
    </citation>
    <scope>NUCLEOTIDE SEQUENCE [LARGE SCALE GENOMIC DNA]</scope>
    <source>
        <strain evidence="11">PCU 280</strain>
    </source>
</reference>
<comment type="subcellular location">
    <subcellularLocation>
        <location evidence="1">Cell membrane</location>
        <topology evidence="1">Single-pass type II membrane protein</topology>
    </subcellularLocation>
</comment>
<dbReference type="NCBIfam" id="TIGR02209">
    <property type="entry name" value="ftsL_broad"/>
    <property type="match status" value="1"/>
</dbReference>
<evidence type="ECO:0000256" key="8">
    <source>
        <dbReference type="NCBIfam" id="TIGR02209"/>
    </source>
</evidence>
<feature type="transmembrane region" description="Helical" evidence="9">
    <location>
        <begin position="41"/>
        <end position="62"/>
    </location>
</feature>
<dbReference type="Pfam" id="PF04977">
    <property type="entry name" value="DivIC"/>
    <property type="match status" value="1"/>
</dbReference>
<dbReference type="InterPro" id="IPR011922">
    <property type="entry name" value="Cell_div_FtsL"/>
</dbReference>
<name>A0ABW1UYQ5_9BACL</name>
<organism evidence="10 11">
    <name type="scientific">Paenibacillus septentrionalis</name>
    <dbReference type="NCBI Taxonomy" id="429342"/>
    <lineage>
        <taxon>Bacteria</taxon>
        <taxon>Bacillati</taxon>
        <taxon>Bacillota</taxon>
        <taxon>Bacilli</taxon>
        <taxon>Bacillales</taxon>
        <taxon>Paenibacillaceae</taxon>
        <taxon>Paenibacillus</taxon>
    </lineage>
</organism>
<evidence type="ECO:0000256" key="4">
    <source>
        <dbReference type="ARBA" id="ARBA00022692"/>
    </source>
</evidence>
<evidence type="ECO:0000313" key="10">
    <source>
        <dbReference type="EMBL" id="MFC6331369.1"/>
    </source>
</evidence>
<evidence type="ECO:0000256" key="7">
    <source>
        <dbReference type="ARBA" id="ARBA00023306"/>
    </source>
</evidence>
<dbReference type="GO" id="GO:0051301">
    <property type="term" value="P:cell division"/>
    <property type="evidence" value="ECO:0007669"/>
    <property type="project" value="UniProtKB-KW"/>
</dbReference>
<keyword evidence="4 9" id="KW-0812">Transmembrane</keyword>
<keyword evidence="6 9" id="KW-0472">Membrane</keyword>
<sequence length="133" mass="15388">MAYHYGNLAVKPKRKQQEEYVIRETRKKVVKRKSIPVGEKLLYLMTVLVCVIVASIIISRYADIYNINLHIKQVNSEMQSMQLDVQQLEREVQTLNDPERIRKYAESQGMYSSLESGIVVKKSDVLEGTARVE</sequence>
<evidence type="ECO:0000256" key="1">
    <source>
        <dbReference type="ARBA" id="ARBA00004401"/>
    </source>
</evidence>
<proteinExistence type="predicted"/>
<gene>
    <name evidence="10" type="primary">ftsL</name>
    <name evidence="10" type="ORF">ACFP56_01950</name>
</gene>
<dbReference type="RefSeq" id="WP_379230538.1">
    <property type="nucleotide sequence ID" value="NZ_JBHSTE010000001.1"/>
</dbReference>
<keyword evidence="5 9" id="KW-1133">Transmembrane helix</keyword>
<evidence type="ECO:0000256" key="6">
    <source>
        <dbReference type="ARBA" id="ARBA00023136"/>
    </source>
</evidence>
<keyword evidence="2" id="KW-1003">Cell membrane</keyword>
<evidence type="ECO:0000256" key="9">
    <source>
        <dbReference type="SAM" id="Phobius"/>
    </source>
</evidence>
<dbReference type="InterPro" id="IPR007060">
    <property type="entry name" value="FtsL/DivIC"/>
</dbReference>
<evidence type="ECO:0000256" key="3">
    <source>
        <dbReference type="ARBA" id="ARBA00022618"/>
    </source>
</evidence>